<feature type="compositionally biased region" description="Low complexity" evidence="1">
    <location>
        <begin position="21"/>
        <end position="37"/>
    </location>
</feature>
<proteinExistence type="predicted"/>
<evidence type="ECO:0000313" key="2">
    <source>
        <dbReference type="EMBL" id="KAG2548906.1"/>
    </source>
</evidence>
<feature type="compositionally biased region" description="Basic and acidic residues" evidence="1">
    <location>
        <begin position="1"/>
        <end position="12"/>
    </location>
</feature>
<feature type="compositionally biased region" description="Pro residues" evidence="1">
    <location>
        <begin position="96"/>
        <end position="105"/>
    </location>
</feature>
<evidence type="ECO:0000313" key="3">
    <source>
        <dbReference type="Proteomes" id="UP000823388"/>
    </source>
</evidence>
<protein>
    <submittedName>
        <fullName evidence="2">Uncharacterized protein</fullName>
    </submittedName>
</protein>
<dbReference type="Proteomes" id="UP000823388">
    <property type="component" value="Chromosome 9K"/>
</dbReference>
<keyword evidence="3" id="KW-1185">Reference proteome</keyword>
<organism evidence="2 3">
    <name type="scientific">Panicum virgatum</name>
    <name type="common">Blackwell switchgrass</name>
    <dbReference type="NCBI Taxonomy" id="38727"/>
    <lineage>
        <taxon>Eukaryota</taxon>
        <taxon>Viridiplantae</taxon>
        <taxon>Streptophyta</taxon>
        <taxon>Embryophyta</taxon>
        <taxon>Tracheophyta</taxon>
        <taxon>Spermatophyta</taxon>
        <taxon>Magnoliopsida</taxon>
        <taxon>Liliopsida</taxon>
        <taxon>Poales</taxon>
        <taxon>Poaceae</taxon>
        <taxon>PACMAD clade</taxon>
        <taxon>Panicoideae</taxon>
        <taxon>Panicodae</taxon>
        <taxon>Paniceae</taxon>
        <taxon>Panicinae</taxon>
        <taxon>Panicum</taxon>
        <taxon>Panicum sect. Hiantes</taxon>
    </lineage>
</organism>
<name>A0A8T0NNZ2_PANVG</name>
<reference evidence="2" key="1">
    <citation type="submission" date="2020-05" db="EMBL/GenBank/DDBJ databases">
        <title>WGS assembly of Panicum virgatum.</title>
        <authorList>
            <person name="Lovell J.T."/>
            <person name="Jenkins J."/>
            <person name="Shu S."/>
            <person name="Juenger T.E."/>
            <person name="Schmutz J."/>
        </authorList>
    </citation>
    <scope>NUCLEOTIDE SEQUENCE</scope>
    <source>
        <strain evidence="2">AP13</strain>
    </source>
</reference>
<feature type="region of interest" description="Disordered" evidence="1">
    <location>
        <begin position="65"/>
        <end position="119"/>
    </location>
</feature>
<feature type="region of interest" description="Disordered" evidence="1">
    <location>
        <begin position="1"/>
        <end position="47"/>
    </location>
</feature>
<accession>A0A8T0NNZ2</accession>
<sequence>MRGRRGTDRGGELQRWPDPGAPSTSAASSPPRLARPAHTGEQARPVRHRSRRCFLCLRLVLTSPARSPRTRRRVGAAGEAQIEAASSGGSRIWELPLPPRPPHLPGSPALHTTASRCDR</sequence>
<evidence type="ECO:0000256" key="1">
    <source>
        <dbReference type="SAM" id="MobiDB-lite"/>
    </source>
</evidence>
<gene>
    <name evidence="2" type="ORF">PVAP13_9KG205885</name>
</gene>
<comment type="caution">
    <text evidence="2">The sequence shown here is derived from an EMBL/GenBank/DDBJ whole genome shotgun (WGS) entry which is preliminary data.</text>
</comment>
<dbReference type="EMBL" id="CM029053">
    <property type="protein sequence ID" value="KAG2548906.1"/>
    <property type="molecule type" value="Genomic_DNA"/>
</dbReference>
<dbReference type="AlphaFoldDB" id="A0A8T0NNZ2"/>